<feature type="transmembrane region" description="Helical" evidence="1">
    <location>
        <begin position="12"/>
        <end position="33"/>
    </location>
</feature>
<dbReference type="Proteomes" id="UP001140562">
    <property type="component" value="Unassembled WGS sequence"/>
</dbReference>
<accession>A0A9W8WX25</accession>
<organism evidence="2 3">
    <name type="scientific">Didymella glomerata</name>
    <dbReference type="NCBI Taxonomy" id="749621"/>
    <lineage>
        <taxon>Eukaryota</taxon>
        <taxon>Fungi</taxon>
        <taxon>Dikarya</taxon>
        <taxon>Ascomycota</taxon>
        <taxon>Pezizomycotina</taxon>
        <taxon>Dothideomycetes</taxon>
        <taxon>Pleosporomycetidae</taxon>
        <taxon>Pleosporales</taxon>
        <taxon>Pleosporineae</taxon>
        <taxon>Didymellaceae</taxon>
        <taxon>Didymella</taxon>
    </lineage>
</organism>
<keyword evidence="1" id="KW-0472">Membrane</keyword>
<reference evidence="2" key="1">
    <citation type="submission" date="2022-10" db="EMBL/GenBank/DDBJ databases">
        <title>Tapping the CABI collections for fungal endophytes: first genome assemblies for Collariella, Neodidymelliopsis, Ascochyta clinopodiicola, Didymella pomorum, Didymosphaeria variabile, Neocosmospora piperis and Neocucurbitaria cava.</title>
        <authorList>
            <person name="Hill R."/>
        </authorList>
    </citation>
    <scope>NUCLEOTIDE SEQUENCE</scope>
    <source>
        <strain evidence="2">IMI 360193</strain>
    </source>
</reference>
<feature type="transmembrane region" description="Helical" evidence="1">
    <location>
        <begin position="39"/>
        <end position="60"/>
    </location>
</feature>
<evidence type="ECO:0000313" key="3">
    <source>
        <dbReference type="Proteomes" id="UP001140562"/>
    </source>
</evidence>
<protein>
    <submittedName>
        <fullName evidence="2">Uncharacterized protein</fullName>
    </submittedName>
</protein>
<comment type="caution">
    <text evidence="2">The sequence shown here is derived from an EMBL/GenBank/DDBJ whole genome shotgun (WGS) entry which is preliminary data.</text>
</comment>
<dbReference type="OrthoDB" id="3754585at2759"/>
<name>A0A9W8WX25_9PLEO</name>
<sequence>MSCELSPSAAAFSTMLSAFIGSVINGLCSGWLIAFITGWISWLSVIRILVAGAYEAYLALKAGTNFNAADAQYHNITMTRLGGTENSALDVASESQSHLVADVENPPQYSAHVPQEPSSKPSRFGTTPKFPMMKEIDRSVGPFGWIGWTWSAIYTPISQTIWVCVHLTSSTSGVNQFVRALAIGVSALGLTFDYKARYGAVLGRKWGAWAFAAFNTWNAGACLLLGVEALVLLIHGVTQIEDIPIPLVVVYPIFCVIWALGSWKFLPPIDGGRPSNVITGLLMGAFAGVFVAAPSFILWRNADFNEDVAKMMGQNAPDGLSLGDFMACESASFWAKFAAVMP</sequence>
<proteinExistence type="predicted"/>
<feature type="transmembrane region" description="Helical" evidence="1">
    <location>
        <begin position="243"/>
        <end position="266"/>
    </location>
</feature>
<gene>
    <name evidence="2" type="ORF">N0V87_006697</name>
</gene>
<evidence type="ECO:0000256" key="1">
    <source>
        <dbReference type="SAM" id="Phobius"/>
    </source>
</evidence>
<keyword evidence="3" id="KW-1185">Reference proteome</keyword>
<feature type="transmembrane region" description="Helical" evidence="1">
    <location>
        <begin position="206"/>
        <end position="237"/>
    </location>
</feature>
<keyword evidence="1" id="KW-0812">Transmembrane</keyword>
<dbReference type="EMBL" id="JAPEUV010000073">
    <property type="protein sequence ID" value="KAJ4334661.1"/>
    <property type="molecule type" value="Genomic_DNA"/>
</dbReference>
<feature type="transmembrane region" description="Helical" evidence="1">
    <location>
        <begin position="139"/>
        <end position="157"/>
    </location>
</feature>
<feature type="transmembrane region" description="Helical" evidence="1">
    <location>
        <begin position="278"/>
        <end position="299"/>
    </location>
</feature>
<keyword evidence="1" id="KW-1133">Transmembrane helix</keyword>
<feature type="transmembrane region" description="Helical" evidence="1">
    <location>
        <begin position="177"/>
        <end position="194"/>
    </location>
</feature>
<evidence type="ECO:0000313" key="2">
    <source>
        <dbReference type="EMBL" id="KAJ4334661.1"/>
    </source>
</evidence>
<dbReference type="AlphaFoldDB" id="A0A9W8WX25"/>